<reference evidence="2 3" key="2">
    <citation type="journal article" date="2013" name="Plant Cell Physiol.">
        <title>Rice Annotation Project Database (RAP-DB): an integrative and interactive database for rice genomics.</title>
        <authorList>
            <person name="Sakai H."/>
            <person name="Lee S.S."/>
            <person name="Tanaka T."/>
            <person name="Numa H."/>
            <person name="Kim J."/>
            <person name="Kawahara Y."/>
            <person name="Wakimoto H."/>
            <person name="Yang C.C."/>
            <person name="Iwamoto M."/>
            <person name="Abe T."/>
            <person name="Yamada Y."/>
            <person name="Muto A."/>
            <person name="Inokuchi H."/>
            <person name="Ikemura T."/>
            <person name="Matsumoto T."/>
            <person name="Sasaki T."/>
            <person name="Itoh T."/>
        </authorList>
    </citation>
    <scope>NUCLEOTIDE SEQUENCE [LARGE SCALE GENOMIC DNA]</scope>
    <source>
        <strain evidence="3">cv. Nipponbare</strain>
    </source>
</reference>
<evidence type="ECO:0000313" key="3">
    <source>
        <dbReference type="Proteomes" id="UP000059680"/>
    </source>
</evidence>
<keyword evidence="3" id="KW-1185">Reference proteome</keyword>
<feature type="compositionally biased region" description="Low complexity" evidence="1">
    <location>
        <begin position="37"/>
        <end position="48"/>
    </location>
</feature>
<dbReference type="Proteomes" id="UP000059680">
    <property type="component" value="Chromosome 5"/>
</dbReference>
<accession>A0A0P0WLT3</accession>
<feature type="region of interest" description="Disordered" evidence="1">
    <location>
        <begin position="1"/>
        <end position="65"/>
    </location>
</feature>
<proteinExistence type="predicted"/>
<organism evidence="2 3">
    <name type="scientific">Oryza sativa subsp. japonica</name>
    <name type="common">Rice</name>
    <dbReference type="NCBI Taxonomy" id="39947"/>
    <lineage>
        <taxon>Eukaryota</taxon>
        <taxon>Viridiplantae</taxon>
        <taxon>Streptophyta</taxon>
        <taxon>Embryophyta</taxon>
        <taxon>Tracheophyta</taxon>
        <taxon>Spermatophyta</taxon>
        <taxon>Magnoliopsida</taxon>
        <taxon>Liliopsida</taxon>
        <taxon>Poales</taxon>
        <taxon>Poaceae</taxon>
        <taxon>BOP clade</taxon>
        <taxon>Oryzoideae</taxon>
        <taxon>Oryzeae</taxon>
        <taxon>Oryzinae</taxon>
        <taxon>Oryza</taxon>
        <taxon>Oryza sativa</taxon>
    </lineage>
</organism>
<dbReference type="PaxDb" id="39947-A0A0P0WLT3"/>
<protein>
    <submittedName>
        <fullName evidence="2">Os05g0383401 protein</fullName>
    </submittedName>
</protein>
<dbReference type="EMBL" id="AP014961">
    <property type="protein sequence ID" value="BAS93788.1"/>
    <property type="molecule type" value="Genomic_DNA"/>
</dbReference>
<feature type="region of interest" description="Disordered" evidence="1">
    <location>
        <begin position="77"/>
        <end position="97"/>
    </location>
</feature>
<reference evidence="3" key="1">
    <citation type="journal article" date="2005" name="Nature">
        <title>The map-based sequence of the rice genome.</title>
        <authorList>
            <consortium name="International rice genome sequencing project (IRGSP)"/>
            <person name="Matsumoto T."/>
            <person name="Wu J."/>
            <person name="Kanamori H."/>
            <person name="Katayose Y."/>
            <person name="Fujisawa M."/>
            <person name="Namiki N."/>
            <person name="Mizuno H."/>
            <person name="Yamamoto K."/>
            <person name="Antonio B.A."/>
            <person name="Baba T."/>
            <person name="Sakata K."/>
            <person name="Nagamura Y."/>
            <person name="Aoki H."/>
            <person name="Arikawa K."/>
            <person name="Arita K."/>
            <person name="Bito T."/>
            <person name="Chiden Y."/>
            <person name="Fujitsuka N."/>
            <person name="Fukunaka R."/>
            <person name="Hamada M."/>
            <person name="Harada C."/>
            <person name="Hayashi A."/>
            <person name="Hijishita S."/>
            <person name="Honda M."/>
            <person name="Hosokawa S."/>
            <person name="Ichikawa Y."/>
            <person name="Idonuma A."/>
            <person name="Iijima M."/>
            <person name="Ikeda M."/>
            <person name="Ikeno M."/>
            <person name="Ito K."/>
            <person name="Ito S."/>
            <person name="Ito T."/>
            <person name="Ito Y."/>
            <person name="Ito Y."/>
            <person name="Iwabuchi A."/>
            <person name="Kamiya K."/>
            <person name="Karasawa W."/>
            <person name="Kurita K."/>
            <person name="Katagiri S."/>
            <person name="Kikuta A."/>
            <person name="Kobayashi H."/>
            <person name="Kobayashi N."/>
            <person name="Machita K."/>
            <person name="Maehara T."/>
            <person name="Masukawa M."/>
            <person name="Mizubayashi T."/>
            <person name="Mukai Y."/>
            <person name="Nagasaki H."/>
            <person name="Nagata Y."/>
            <person name="Naito S."/>
            <person name="Nakashima M."/>
            <person name="Nakama Y."/>
            <person name="Nakamichi Y."/>
            <person name="Nakamura M."/>
            <person name="Meguro A."/>
            <person name="Negishi M."/>
            <person name="Ohta I."/>
            <person name="Ohta T."/>
            <person name="Okamoto M."/>
            <person name="Ono N."/>
            <person name="Saji S."/>
            <person name="Sakaguchi M."/>
            <person name="Sakai K."/>
            <person name="Shibata M."/>
            <person name="Shimokawa T."/>
            <person name="Song J."/>
            <person name="Takazaki Y."/>
            <person name="Terasawa K."/>
            <person name="Tsugane M."/>
            <person name="Tsuji K."/>
            <person name="Ueda S."/>
            <person name="Waki K."/>
            <person name="Yamagata H."/>
            <person name="Yamamoto M."/>
            <person name="Yamamoto S."/>
            <person name="Yamane H."/>
            <person name="Yoshiki S."/>
            <person name="Yoshihara R."/>
            <person name="Yukawa K."/>
            <person name="Zhong H."/>
            <person name="Yano M."/>
            <person name="Yuan Q."/>
            <person name="Ouyang S."/>
            <person name="Liu J."/>
            <person name="Jones K.M."/>
            <person name="Gansberger K."/>
            <person name="Moffat K."/>
            <person name="Hill J."/>
            <person name="Bera J."/>
            <person name="Fadrosh D."/>
            <person name="Jin S."/>
            <person name="Johri S."/>
            <person name="Kim M."/>
            <person name="Overton L."/>
            <person name="Reardon M."/>
            <person name="Tsitrin T."/>
            <person name="Vuong H."/>
            <person name="Weaver B."/>
            <person name="Ciecko A."/>
            <person name="Tallon L."/>
            <person name="Jackson J."/>
            <person name="Pai G."/>
            <person name="Aken S.V."/>
            <person name="Utterback T."/>
            <person name="Reidmuller S."/>
            <person name="Feldblyum T."/>
            <person name="Hsiao J."/>
            <person name="Zismann V."/>
            <person name="Iobst S."/>
            <person name="de Vazeille A.R."/>
            <person name="Buell C.R."/>
            <person name="Ying K."/>
            <person name="Li Y."/>
            <person name="Lu T."/>
            <person name="Huang Y."/>
            <person name="Zhao Q."/>
            <person name="Feng Q."/>
            <person name="Zhang L."/>
            <person name="Zhu J."/>
            <person name="Weng Q."/>
            <person name="Mu J."/>
            <person name="Lu Y."/>
            <person name="Fan D."/>
            <person name="Liu Y."/>
            <person name="Guan J."/>
            <person name="Zhang Y."/>
            <person name="Yu S."/>
            <person name="Liu X."/>
            <person name="Zhang Y."/>
            <person name="Hong G."/>
            <person name="Han B."/>
            <person name="Choisne N."/>
            <person name="Demange N."/>
            <person name="Orjeda G."/>
            <person name="Samain S."/>
            <person name="Cattolico L."/>
            <person name="Pelletier E."/>
            <person name="Couloux A."/>
            <person name="Segurens B."/>
            <person name="Wincker P."/>
            <person name="D'Hont A."/>
            <person name="Scarpelli C."/>
            <person name="Weissenbach J."/>
            <person name="Salanoubat M."/>
            <person name="Quetier F."/>
            <person name="Yu Y."/>
            <person name="Kim H.R."/>
            <person name="Rambo T."/>
            <person name="Currie J."/>
            <person name="Collura K."/>
            <person name="Luo M."/>
            <person name="Yang T."/>
            <person name="Ammiraju J.S.S."/>
            <person name="Engler F."/>
            <person name="Soderlund C."/>
            <person name="Wing R.A."/>
            <person name="Palmer L.E."/>
            <person name="de la Bastide M."/>
            <person name="Spiegel L."/>
            <person name="Nascimento L."/>
            <person name="Zutavern T."/>
            <person name="O'Shaughnessy A."/>
            <person name="Dike S."/>
            <person name="Dedhia N."/>
            <person name="Preston R."/>
            <person name="Balija V."/>
            <person name="McCombie W.R."/>
            <person name="Chow T."/>
            <person name="Chen H."/>
            <person name="Chung M."/>
            <person name="Chen C."/>
            <person name="Shaw J."/>
            <person name="Wu H."/>
            <person name="Hsiao K."/>
            <person name="Chao Y."/>
            <person name="Chu M."/>
            <person name="Cheng C."/>
            <person name="Hour A."/>
            <person name="Lee P."/>
            <person name="Lin S."/>
            <person name="Lin Y."/>
            <person name="Liou J."/>
            <person name="Liu S."/>
            <person name="Hsing Y."/>
            <person name="Raghuvanshi S."/>
            <person name="Mohanty A."/>
            <person name="Bharti A.K."/>
            <person name="Gaur A."/>
            <person name="Gupta V."/>
            <person name="Kumar D."/>
            <person name="Ravi V."/>
            <person name="Vij S."/>
            <person name="Kapur A."/>
            <person name="Khurana P."/>
            <person name="Khurana P."/>
            <person name="Khurana J.P."/>
            <person name="Tyagi A.K."/>
            <person name="Gaikwad K."/>
            <person name="Singh A."/>
            <person name="Dalal V."/>
            <person name="Srivastava S."/>
            <person name="Dixit A."/>
            <person name="Pal A.K."/>
            <person name="Ghazi I.A."/>
            <person name="Yadav M."/>
            <person name="Pandit A."/>
            <person name="Bhargava A."/>
            <person name="Sureshbabu K."/>
            <person name="Batra K."/>
            <person name="Sharma T.R."/>
            <person name="Mohapatra T."/>
            <person name="Singh N.K."/>
            <person name="Messing J."/>
            <person name="Nelson A.B."/>
            <person name="Fuks G."/>
            <person name="Kavchok S."/>
            <person name="Keizer G."/>
            <person name="Linton E."/>
            <person name="Llaca V."/>
            <person name="Song R."/>
            <person name="Tanyolac B."/>
            <person name="Young S."/>
            <person name="Ho-Il K."/>
            <person name="Hahn J.H."/>
            <person name="Sangsakoo G."/>
            <person name="Vanavichit A."/>
            <person name="de Mattos Luiz.A.T."/>
            <person name="Zimmer P.D."/>
            <person name="Malone G."/>
            <person name="Dellagostin O."/>
            <person name="de Oliveira A.C."/>
            <person name="Bevan M."/>
            <person name="Bancroft I."/>
            <person name="Minx P."/>
            <person name="Cordum H."/>
            <person name="Wilson R."/>
            <person name="Cheng Z."/>
            <person name="Jin W."/>
            <person name="Jiang J."/>
            <person name="Leong S.A."/>
            <person name="Iwama H."/>
            <person name="Gojobori T."/>
            <person name="Itoh T."/>
            <person name="Niimura Y."/>
            <person name="Fujii Y."/>
            <person name="Habara T."/>
            <person name="Sakai H."/>
            <person name="Sato Y."/>
            <person name="Wilson G."/>
            <person name="Kumar K."/>
            <person name="McCouch S."/>
            <person name="Juretic N."/>
            <person name="Hoen D."/>
            <person name="Wright S."/>
            <person name="Bruskiewich R."/>
            <person name="Bureau T."/>
            <person name="Miyao A."/>
            <person name="Hirochika H."/>
            <person name="Nishikawa T."/>
            <person name="Kadowaki K."/>
            <person name="Sugiura M."/>
            <person name="Burr B."/>
            <person name="Sasaki T."/>
        </authorList>
    </citation>
    <scope>NUCLEOTIDE SEQUENCE [LARGE SCALE GENOMIC DNA]</scope>
    <source>
        <strain evidence="3">cv. Nipponbare</strain>
    </source>
</reference>
<evidence type="ECO:0000313" key="2">
    <source>
        <dbReference type="EMBL" id="BAS93788.1"/>
    </source>
</evidence>
<dbReference type="InParanoid" id="A0A0P0WLT3"/>
<dbReference type="SMR" id="A0A0P0WLT3"/>
<sequence length="126" mass="13355">MASPMVGPTPFAPLPKQRCRGRGRSPPSTTGTAPFRSSSSLATAMLTSPGAAGRRSSRHPEAAAACEMSTAMAVLKKRKRREGRDSEPVVASPDWRARHPPAGAAYILAPLLPALPLSPRCSRRSR</sequence>
<name>A0A0P0WLT3_ORYSJ</name>
<feature type="compositionally biased region" description="Polar residues" evidence="1">
    <location>
        <begin position="26"/>
        <end position="36"/>
    </location>
</feature>
<reference evidence="2 3" key="3">
    <citation type="journal article" date="2013" name="Rice">
        <title>Improvement of the Oryza sativa Nipponbare reference genome using next generation sequence and optical map data.</title>
        <authorList>
            <person name="Kawahara Y."/>
            <person name="de la Bastide M."/>
            <person name="Hamilton J.P."/>
            <person name="Kanamori H."/>
            <person name="McCombie W.R."/>
            <person name="Ouyang S."/>
            <person name="Schwartz D.C."/>
            <person name="Tanaka T."/>
            <person name="Wu J."/>
            <person name="Zhou S."/>
            <person name="Childs K.L."/>
            <person name="Davidson R.M."/>
            <person name="Lin H."/>
            <person name="Quesada-Ocampo L."/>
            <person name="Vaillancourt B."/>
            <person name="Sakai H."/>
            <person name="Lee S.S."/>
            <person name="Kim J."/>
            <person name="Numa H."/>
            <person name="Itoh T."/>
            <person name="Buell C.R."/>
            <person name="Matsumoto T."/>
        </authorList>
    </citation>
    <scope>NUCLEOTIDE SEQUENCE [LARGE SCALE GENOMIC DNA]</scope>
    <source>
        <strain evidence="3">cv. Nipponbare</strain>
    </source>
</reference>
<dbReference type="AlphaFoldDB" id="A0A0P0WLT3"/>
<gene>
    <name evidence="2" type="ordered locus">Os05g0383401</name>
    <name evidence="2" type="ORF">OSNPB_050383401</name>
</gene>
<evidence type="ECO:0000256" key="1">
    <source>
        <dbReference type="SAM" id="MobiDB-lite"/>
    </source>
</evidence>